<dbReference type="RefSeq" id="WP_106872848.1">
    <property type="nucleotide sequence ID" value="NZ_CP053841.1"/>
</dbReference>
<proteinExistence type="predicted"/>
<sequence length="278" mass="33393">MVFVLLFFYLIYILVAKFIYKLTKRFTQKKWIRHTVLATLILIPTYDIIITNIVGAIYSIYPKPYYINKKVEYPMSIYWEDNIYPGFNKEDRELMIESYLDGVHLKTMALNGDDGKIYTYEANATTWDRLKAFKDDTDDPYHNMTKTIVQDIVRTTQKVYTKETMPKMNYTVKSDEVLLDPISRYFIYVDKVEIIDNKNNESIAYSRRVRPFDYNAIPDMILGNRYFHNWGWEIFPTKYNEDLDIPTFNTYKWIGYYSGKHYIDINVRLYNKYIKGEK</sequence>
<keyword evidence="1" id="KW-0812">Transmembrane</keyword>
<dbReference type="EMBL" id="PDHH01000010">
    <property type="protein sequence ID" value="PSM51234.1"/>
    <property type="molecule type" value="Genomic_DNA"/>
</dbReference>
<gene>
    <name evidence="2" type="ORF">CQ405_08945</name>
</gene>
<dbReference type="Proteomes" id="UP000240535">
    <property type="component" value="Unassembled WGS sequence"/>
</dbReference>
<comment type="caution">
    <text evidence="2">The sequence shown here is derived from an EMBL/GenBank/DDBJ whole genome shotgun (WGS) entry which is preliminary data.</text>
</comment>
<feature type="transmembrane region" description="Helical" evidence="1">
    <location>
        <begin position="35"/>
        <end position="61"/>
    </location>
</feature>
<feature type="transmembrane region" description="Helical" evidence="1">
    <location>
        <begin position="6"/>
        <end position="23"/>
    </location>
</feature>
<keyword evidence="1" id="KW-1133">Transmembrane helix</keyword>
<accession>A0A2P8QYB6</accession>
<evidence type="ECO:0000313" key="3">
    <source>
        <dbReference type="Proteomes" id="UP000240535"/>
    </source>
</evidence>
<name>A0A2P8QYB6_9BACT</name>
<evidence type="ECO:0000256" key="1">
    <source>
        <dbReference type="SAM" id="Phobius"/>
    </source>
</evidence>
<organism evidence="2 3">
    <name type="scientific">Campylobacter blaseri</name>
    <dbReference type="NCBI Taxonomy" id="2042961"/>
    <lineage>
        <taxon>Bacteria</taxon>
        <taxon>Pseudomonadati</taxon>
        <taxon>Campylobacterota</taxon>
        <taxon>Epsilonproteobacteria</taxon>
        <taxon>Campylobacterales</taxon>
        <taxon>Campylobacteraceae</taxon>
        <taxon>Campylobacter</taxon>
    </lineage>
</organism>
<keyword evidence="3" id="KW-1185">Reference proteome</keyword>
<dbReference type="AlphaFoldDB" id="A0A2P8QYB6"/>
<keyword evidence="1" id="KW-0472">Membrane</keyword>
<evidence type="ECO:0000313" key="2">
    <source>
        <dbReference type="EMBL" id="PSM51234.1"/>
    </source>
</evidence>
<protein>
    <submittedName>
        <fullName evidence="2">Uncharacterized protein</fullName>
    </submittedName>
</protein>
<dbReference type="OrthoDB" id="5406519at2"/>
<reference evidence="3" key="1">
    <citation type="submission" date="2017-10" db="EMBL/GenBank/DDBJ databases">
        <title>Campylobacter species from seals.</title>
        <authorList>
            <person name="Gilbert M.J."/>
            <person name="Zomer A.L."/>
            <person name="Timmerman A.J."/>
            <person name="Duim B."/>
            <person name="Wagenaar J.A."/>
        </authorList>
    </citation>
    <scope>NUCLEOTIDE SEQUENCE [LARGE SCALE GENOMIC DNA]</scope>
    <source>
        <strain evidence="3">17S00004-5</strain>
    </source>
</reference>